<dbReference type="InterPro" id="IPR043129">
    <property type="entry name" value="ATPase_NBD"/>
</dbReference>
<evidence type="ECO:0000313" key="6">
    <source>
        <dbReference type="EMBL" id="CAJ0603965.1"/>
    </source>
</evidence>
<evidence type="ECO:0000256" key="1">
    <source>
        <dbReference type="ARBA" id="ARBA00011764"/>
    </source>
</evidence>
<comment type="subunit">
    <text evidence="1">Self-associates forming complexes of several hundred monomers.</text>
</comment>
<dbReference type="InterPro" id="IPR028002">
    <property type="entry name" value="Myb_DNA-bind_5"/>
</dbReference>
<name>A0AA36MAY9_CYLNA</name>
<reference evidence="6" key="1">
    <citation type="submission" date="2023-07" db="EMBL/GenBank/DDBJ databases">
        <authorList>
            <consortium name="CYATHOMIX"/>
        </authorList>
    </citation>
    <scope>NUCLEOTIDE SEQUENCE</scope>
    <source>
        <strain evidence="6">N/A</strain>
    </source>
</reference>
<dbReference type="InterPro" id="IPR004000">
    <property type="entry name" value="Actin"/>
</dbReference>
<evidence type="ECO:0000259" key="5">
    <source>
        <dbReference type="Pfam" id="PF13873"/>
    </source>
</evidence>
<evidence type="ECO:0000256" key="2">
    <source>
        <dbReference type="ARBA" id="ARBA00016807"/>
    </source>
</evidence>
<protein>
    <recommendedName>
        <fullName evidence="2">Regulatory protein zeste</fullName>
    </recommendedName>
</protein>
<dbReference type="PANTHER" id="PTHR11937">
    <property type="entry name" value="ACTIN"/>
    <property type="match status" value="1"/>
</dbReference>
<keyword evidence="7" id="KW-1185">Reference proteome</keyword>
<organism evidence="6 7">
    <name type="scientific">Cylicocyclus nassatus</name>
    <name type="common">Nematode worm</name>
    <dbReference type="NCBI Taxonomy" id="53992"/>
    <lineage>
        <taxon>Eukaryota</taxon>
        <taxon>Metazoa</taxon>
        <taxon>Ecdysozoa</taxon>
        <taxon>Nematoda</taxon>
        <taxon>Chromadorea</taxon>
        <taxon>Rhabditida</taxon>
        <taxon>Rhabditina</taxon>
        <taxon>Rhabditomorpha</taxon>
        <taxon>Strongyloidea</taxon>
        <taxon>Strongylidae</taxon>
        <taxon>Cylicocyclus</taxon>
    </lineage>
</organism>
<dbReference type="Gene3D" id="3.30.420.40">
    <property type="match status" value="1"/>
</dbReference>
<evidence type="ECO:0000256" key="4">
    <source>
        <dbReference type="SAM" id="MobiDB-lite"/>
    </source>
</evidence>
<evidence type="ECO:0000313" key="7">
    <source>
        <dbReference type="Proteomes" id="UP001176961"/>
    </source>
</evidence>
<dbReference type="Proteomes" id="UP001176961">
    <property type="component" value="Unassembled WGS sequence"/>
</dbReference>
<dbReference type="SUPFAM" id="SSF53067">
    <property type="entry name" value="Actin-like ATPase domain"/>
    <property type="match status" value="1"/>
</dbReference>
<gene>
    <name evidence="6" type="ORF">CYNAS_LOCUS15948</name>
</gene>
<accession>A0AA36MAY9</accession>
<proteinExistence type="predicted"/>
<evidence type="ECO:0000256" key="3">
    <source>
        <dbReference type="ARBA" id="ARBA00025466"/>
    </source>
</evidence>
<dbReference type="Pfam" id="PF13873">
    <property type="entry name" value="Myb_DNA-bind_5"/>
    <property type="match status" value="1"/>
</dbReference>
<comment type="caution">
    <text evidence="6">The sequence shown here is derived from an EMBL/GenBank/DDBJ whole genome shotgun (WGS) entry which is preliminary data.</text>
</comment>
<comment type="function">
    <text evidence="3">Involved in transvection phenomena (= synapsis-dependent gene expression), where the synaptic pairing of chromosomes carrying genes with which zeste interacts influences the expression of these genes. Zeste binds to DNA and stimulates transcription from a nearby promoter.</text>
</comment>
<dbReference type="EMBL" id="CATQJL010000305">
    <property type="protein sequence ID" value="CAJ0603965.1"/>
    <property type="molecule type" value="Genomic_DNA"/>
</dbReference>
<feature type="region of interest" description="Disordered" evidence="4">
    <location>
        <begin position="311"/>
        <end position="379"/>
    </location>
</feature>
<feature type="domain" description="Myb/SANT-like DNA-binding" evidence="5">
    <location>
        <begin position="192"/>
        <end position="255"/>
    </location>
</feature>
<sequence>MKNPTRMPVNLRKKSISSDSWQEMNDLRVVIRYDTLATVSVTKLGNLPDKARLARLDAFVEEVISLPGVWYVVSVHYFIRDLCEFEKEMSKVEVDIAERPVKDTSEGNVALLKGLAMFLEWPDYEFRREYVRYKKSIMYHPKVSRDMLLKSWRALLGRRAPRLDITIYFDDGIYLVFIENVPTYTPQTKFDHTEVIAEEVMKRRDILWDNANNRLPNLNARRSAAWKQVRNAVFTKCDRDMTIEQIKRCWRAKKGFIRDLLMKEKSYRTGTGGGVDMELERAIAKGMALMSENDVQIARSLGREASFCGLRSAESAAEEPPPSRQQQHADEPTSARHPEISKDFEPSPTELYQELSMFESETDDDESAPPRKKSRSNQHQFLEEQRELLRFQKLLLEKEYALCSKVDALLEKVNLKLEVICGRGHELIYDDSFDKSRDDESDDGVTHICSVYQGYALQHSTRRLDIAGKEIIRHFIKCSCDCELPMHRNNAVLCLCLCLPITSWRKRFEAPEVLFQPHFIIPKKQESSETLFGCIQSSAIVNRLTRLRQAYVSGSPN</sequence>
<dbReference type="AlphaFoldDB" id="A0AA36MAY9"/>
<feature type="compositionally biased region" description="Basic and acidic residues" evidence="4">
    <location>
        <begin position="327"/>
        <end position="345"/>
    </location>
</feature>